<protein>
    <submittedName>
        <fullName evidence="1">Uncharacterized protein</fullName>
    </submittedName>
</protein>
<gene>
    <name evidence="1" type="ORF">LTS18_011007</name>
</gene>
<keyword evidence="2" id="KW-1185">Reference proteome</keyword>
<comment type="caution">
    <text evidence="1">The sequence shown here is derived from an EMBL/GenBank/DDBJ whole genome shotgun (WGS) entry which is preliminary data.</text>
</comment>
<name>A0ACC3CZB2_9PEZI</name>
<feature type="non-terminal residue" evidence="1">
    <location>
        <position position="558"/>
    </location>
</feature>
<reference evidence="1" key="1">
    <citation type="submission" date="2024-09" db="EMBL/GenBank/DDBJ databases">
        <title>Black Yeasts Isolated from many extreme environments.</title>
        <authorList>
            <person name="Coleine C."/>
            <person name="Stajich J.E."/>
            <person name="Selbmann L."/>
        </authorList>
    </citation>
    <scope>NUCLEOTIDE SEQUENCE</scope>
    <source>
        <strain evidence="1">CCFEE 5737</strain>
    </source>
</reference>
<feature type="non-terminal residue" evidence="1">
    <location>
        <position position="1"/>
    </location>
</feature>
<dbReference type="Proteomes" id="UP001186974">
    <property type="component" value="Unassembled WGS sequence"/>
</dbReference>
<sequence length="558" mass="60653">KAVYDYSSPHDDDLNFPNGQIITVTEQEDDDWYVGEYTDASGEPKSGLFPKNFVEKYEPPLPSRPNRASRVPTIPVQSPTSPQEEFPSSHAPEPAAPQPVREEPALHAAPELTEEEPPAPPTLSKPAPRAAEPLSELPHAPKPAPAKAAVKEPPEVSEKPSSFKDRIAAFNKQAAAPPVPFKPSGGGPGTGFIKKPFVAPPPSRNAFVPPPRENVPAQKVYRREEDPEIQERVAEEQESAEKAGLAPANAGGAEEQDEDAPKPMSLKERMALLQKEQMAQAARRADVAHKEKPKKPPKKRTESQEPVGRHEEEGADLERIQSGDATERGSTDMDRETARATSAHRPPKVPQAPKQPEPTFSDGNDADQSAAGEMTEQDEGFSTVDEDAPRTREPHLPGTAPAPPAREPDVGGEEDITEEEEEEEEDPEAKRKRELSERMARLGRGVGPGMMFGGMPMPGMGGAPPPPKRQPARISTDEPRSPESVSSPQRMPMVPVPGMGRTMSHESEATTPMVEKEYDDPRDITTQRPPEEVPDVEDIKPQAPPRASLDRGAPPVPQ</sequence>
<dbReference type="EMBL" id="JAWDJW010009464">
    <property type="protein sequence ID" value="KAK3059381.1"/>
    <property type="molecule type" value="Genomic_DNA"/>
</dbReference>
<organism evidence="1 2">
    <name type="scientific">Coniosporium uncinatum</name>
    <dbReference type="NCBI Taxonomy" id="93489"/>
    <lineage>
        <taxon>Eukaryota</taxon>
        <taxon>Fungi</taxon>
        <taxon>Dikarya</taxon>
        <taxon>Ascomycota</taxon>
        <taxon>Pezizomycotina</taxon>
        <taxon>Dothideomycetes</taxon>
        <taxon>Dothideomycetes incertae sedis</taxon>
        <taxon>Coniosporium</taxon>
    </lineage>
</organism>
<evidence type="ECO:0000313" key="2">
    <source>
        <dbReference type="Proteomes" id="UP001186974"/>
    </source>
</evidence>
<accession>A0ACC3CZB2</accession>
<evidence type="ECO:0000313" key="1">
    <source>
        <dbReference type="EMBL" id="KAK3059381.1"/>
    </source>
</evidence>
<proteinExistence type="predicted"/>